<dbReference type="AlphaFoldDB" id="A0A7S6VNG3"/>
<protein>
    <submittedName>
        <fullName evidence="2">Uncharacterized protein</fullName>
    </submittedName>
</protein>
<reference evidence="2 3" key="1">
    <citation type="submission" date="2020-02" db="EMBL/GenBank/DDBJ databases">
        <title>Tigecycline-resistant Acinetobacter species from pigs and migratory birds.</title>
        <authorList>
            <person name="Chen C."/>
            <person name="Sun J."/>
            <person name="Liao X.-P."/>
            <person name="Liu Y.-H."/>
        </authorList>
    </citation>
    <scope>NUCLEOTIDE SEQUENCE [LARGE SCALE GENOMIC DNA]</scope>
    <source>
        <strain evidence="2 3">C15_T</strain>
    </source>
</reference>
<proteinExistence type="predicted"/>
<gene>
    <name evidence="2" type="ORF">G0027_03320</name>
</gene>
<accession>A0A7S6VNG3</accession>
<evidence type="ECO:0000313" key="3">
    <source>
        <dbReference type="Proteomes" id="UP000593812"/>
    </source>
</evidence>
<keyword evidence="1" id="KW-0732">Signal</keyword>
<dbReference type="EMBL" id="CP048654">
    <property type="protein sequence ID" value="QOW41969.1"/>
    <property type="molecule type" value="Genomic_DNA"/>
</dbReference>
<sequence>MKNFFSKKTLLLTSTLFCSFLFISPIASAAGKAAKCQIDENGKTIYKGKCTFTPQGNGSFYLSGTSLSKSIGLEGLMVWIEEKNVAVVQGPKFRGGAETWGQAVRSTTQKACWVGEGNSFKVCAW</sequence>
<name>A0A7S6VNG3_9GAMM</name>
<feature type="signal peptide" evidence="1">
    <location>
        <begin position="1"/>
        <end position="29"/>
    </location>
</feature>
<organism evidence="2 3">
    <name type="scientific">Acinetobacter indicus</name>
    <dbReference type="NCBI Taxonomy" id="756892"/>
    <lineage>
        <taxon>Bacteria</taxon>
        <taxon>Pseudomonadati</taxon>
        <taxon>Pseudomonadota</taxon>
        <taxon>Gammaproteobacteria</taxon>
        <taxon>Moraxellales</taxon>
        <taxon>Moraxellaceae</taxon>
        <taxon>Acinetobacter</taxon>
    </lineage>
</organism>
<dbReference type="Proteomes" id="UP000593812">
    <property type="component" value="Chromosome"/>
</dbReference>
<dbReference type="RefSeq" id="WP_227554668.1">
    <property type="nucleotide sequence ID" value="NZ_CP048654.1"/>
</dbReference>
<evidence type="ECO:0000256" key="1">
    <source>
        <dbReference type="SAM" id="SignalP"/>
    </source>
</evidence>
<feature type="chain" id="PRO_5032344253" evidence="1">
    <location>
        <begin position="30"/>
        <end position="125"/>
    </location>
</feature>
<evidence type="ECO:0000313" key="2">
    <source>
        <dbReference type="EMBL" id="QOW41969.1"/>
    </source>
</evidence>